<protein>
    <submittedName>
        <fullName evidence="1">Uncharacterized protein</fullName>
    </submittedName>
</protein>
<organism evidence="1 2">
    <name type="scientific">Cuscuta campestris</name>
    <dbReference type="NCBI Taxonomy" id="132261"/>
    <lineage>
        <taxon>Eukaryota</taxon>
        <taxon>Viridiplantae</taxon>
        <taxon>Streptophyta</taxon>
        <taxon>Embryophyta</taxon>
        <taxon>Tracheophyta</taxon>
        <taxon>Spermatophyta</taxon>
        <taxon>Magnoliopsida</taxon>
        <taxon>eudicotyledons</taxon>
        <taxon>Gunneridae</taxon>
        <taxon>Pentapetalae</taxon>
        <taxon>asterids</taxon>
        <taxon>lamiids</taxon>
        <taxon>Solanales</taxon>
        <taxon>Convolvulaceae</taxon>
        <taxon>Cuscuteae</taxon>
        <taxon>Cuscuta</taxon>
        <taxon>Cuscuta subgen. Grammica</taxon>
        <taxon>Cuscuta sect. Cleistogrammica</taxon>
    </lineage>
</organism>
<dbReference type="AlphaFoldDB" id="A0A484LG26"/>
<dbReference type="EMBL" id="OOIL02001451">
    <property type="protein sequence ID" value="VFQ75314.1"/>
    <property type="molecule type" value="Genomic_DNA"/>
</dbReference>
<evidence type="ECO:0000313" key="1">
    <source>
        <dbReference type="EMBL" id="VFQ75314.1"/>
    </source>
</evidence>
<dbReference type="Proteomes" id="UP000595140">
    <property type="component" value="Unassembled WGS sequence"/>
</dbReference>
<evidence type="ECO:0000313" key="2">
    <source>
        <dbReference type="Proteomes" id="UP000595140"/>
    </source>
</evidence>
<accession>A0A484LG26</accession>
<reference evidence="1 2" key="1">
    <citation type="submission" date="2018-04" db="EMBL/GenBank/DDBJ databases">
        <authorList>
            <person name="Vogel A."/>
        </authorList>
    </citation>
    <scope>NUCLEOTIDE SEQUENCE [LARGE SCALE GENOMIC DNA]</scope>
</reference>
<sequence>MLFYKTHKKPLKNNGMSKNQRKHYFLNTIVLKGERLRLRHLMVVKRGEVRKARLNQTPFSPLPSVQVNDFDP</sequence>
<proteinExistence type="predicted"/>
<keyword evidence="2" id="KW-1185">Reference proteome</keyword>
<gene>
    <name evidence="1" type="ORF">CCAM_LOCUS17090</name>
</gene>
<name>A0A484LG26_9ASTE</name>